<sequence precursor="true">MAHWFRRNRLTVVGIIVGSALAVLTATPATAVPNTQCTLVTAVEDVNRVSQLPSELLKILPPIADIGAPFNKTDSVEDPTLPFRRLIRAGHRGNDWFVWYEHGGLGYFWQAVLARVEPGAAPRPLANAGTLSDTLCTLTDGVFVGQVPPYPAGTWAASSY</sequence>
<feature type="chain" id="PRO_5018656958" evidence="1">
    <location>
        <begin position="32"/>
        <end position="160"/>
    </location>
</feature>
<dbReference type="AlphaFoldDB" id="A0A3S4FP02"/>
<evidence type="ECO:0000313" key="2">
    <source>
        <dbReference type="EMBL" id="VDM89504.1"/>
    </source>
</evidence>
<accession>A0A3S4FP02</accession>
<reference evidence="3" key="1">
    <citation type="submission" date="2018-02" db="EMBL/GenBank/DDBJ databases">
        <authorList>
            <person name="Seth-Smith MB H."/>
            <person name="Seth-Smith H."/>
        </authorList>
    </citation>
    <scope>NUCLEOTIDE SEQUENCE [LARGE SCALE GENOMIC DNA]</scope>
</reference>
<dbReference type="Proteomes" id="UP000269998">
    <property type="component" value="Chromosome"/>
</dbReference>
<evidence type="ECO:0000313" key="3">
    <source>
        <dbReference type="Proteomes" id="UP000269998"/>
    </source>
</evidence>
<dbReference type="KEGG" id="mbai:MB901379_03081"/>
<organism evidence="2 3">
    <name type="scientific">Mycobacterium basiliense</name>
    <dbReference type="NCBI Taxonomy" id="2094119"/>
    <lineage>
        <taxon>Bacteria</taxon>
        <taxon>Bacillati</taxon>
        <taxon>Actinomycetota</taxon>
        <taxon>Actinomycetes</taxon>
        <taxon>Mycobacteriales</taxon>
        <taxon>Mycobacteriaceae</taxon>
        <taxon>Mycobacterium</taxon>
    </lineage>
</organism>
<keyword evidence="1" id="KW-0732">Signal</keyword>
<dbReference type="RefSeq" id="WP_415823509.1">
    <property type="nucleotide sequence ID" value="NZ_CBCSKE010000002.1"/>
</dbReference>
<name>A0A3S4FP02_9MYCO</name>
<dbReference type="EMBL" id="LR130759">
    <property type="protein sequence ID" value="VDM89504.1"/>
    <property type="molecule type" value="Genomic_DNA"/>
</dbReference>
<gene>
    <name evidence="2" type="ORF">MB901379_03081</name>
</gene>
<evidence type="ECO:0000256" key="1">
    <source>
        <dbReference type="SAM" id="SignalP"/>
    </source>
</evidence>
<protein>
    <submittedName>
        <fullName evidence="2">Uncharacterized protein</fullName>
    </submittedName>
</protein>
<feature type="signal peptide" evidence="1">
    <location>
        <begin position="1"/>
        <end position="31"/>
    </location>
</feature>
<keyword evidence="3" id="KW-1185">Reference proteome</keyword>
<proteinExistence type="predicted"/>